<dbReference type="Pfam" id="PF00107">
    <property type="entry name" value="ADH_zinc_N"/>
    <property type="match status" value="1"/>
</dbReference>
<dbReference type="PANTHER" id="PTHR43401:SF2">
    <property type="entry name" value="L-THREONINE 3-DEHYDROGENASE"/>
    <property type="match status" value="1"/>
</dbReference>
<reference evidence="6 7" key="1">
    <citation type="submission" date="2020-08" db="EMBL/GenBank/DDBJ databases">
        <title>Genomic Encyclopedia of Type Strains, Phase IV (KMG-V): Genome sequencing to study the core and pangenomes of soil and plant-associated prokaryotes.</title>
        <authorList>
            <person name="Whitman W."/>
        </authorList>
    </citation>
    <scope>NUCLEOTIDE SEQUENCE [LARGE SCALE GENOMIC DNA]</scope>
    <source>
        <strain evidence="6 7">M8UP14</strain>
    </source>
</reference>
<dbReference type="InterPro" id="IPR013154">
    <property type="entry name" value="ADH-like_N"/>
</dbReference>
<sequence length="372" mass="39587">MVSEKELGLPLIERAETVPAEMRAAVYRGVDDVRIETVPVPEIGAGELLVRIDTCGVCGTDLKKIHTGSHSAPRVFGHEMAGTVVKVGDGVTKFALGDRVMAYHHIPCGDCYYCRKETFAQCEFYKNVGCTAGFAPSGGGFAEYIRVMDWIVERGVVKIPDDVPFEQAAFIEPVNTCYKAIRTLNLKADETVLVIGQGPIGILLAALAKRTGASVLTSDLYPERHAVAAGYGLTHPLDARGDVVAAVRAETEGRGADVALLAVAGDALIKVAMDAIRPGGRVMLFAATQHSAATFDPGTVCMDEKTLMGSYSSSLTVNDAVADLVFGGYRDGSFDLTKLITHRFSLEDAVKAVDVASHPVADSLKVVVQNRG</sequence>
<name>A0A7W8E370_9BACT</name>
<dbReference type="Gene3D" id="3.40.50.720">
    <property type="entry name" value="NAD(P)-binding Rossmann-like Domain"/>
    <property type="match status" value="1"/>
</dbReference>
<dbReference type="SUPFAM" id="SSF50129">
    <property type="entry name" value="GroES-like"/>
    <property type="match status" value="1"/>
</dbReference>
<dbReference type="EC" id="1.1.1.14" evidence="6"/>
<dbReference type="GO" id="GO:0008270">
    <property type="term" value="F:zinc ion binding"/>
    <property type="evidence" value="ECO:0007669"/>
    <property type="project" value="InterPro"/>
</dbReference>
<dbReference type="Gene3D" id="3.90.180.10">
    <property type="entry name" value="Medium-chain alcohol dehydrogenases, catalytic domain"/>
    <property type="match status" value="1"/>
</dbReference>
<dbReference type="PANTHER" id="PTHR43401">
    <property type="entry name" value="L-THREONINE 3-DEHYDROGENASE"/>
    <property type="match status" value="1"/>
</dbReference>
<evidence type="ECO:0000259" key="5">
    <source>
        <dbReference type="SMART" id="SM00829"/>
    </source>
</evidence>
<evidence type="ECO:0000313" key="6">
    <source>
        <dbReference type="EMBL" id="MBB5057663.1"/>
    </source>
</evidence>
<evidence type="ECO:0000256" key="1">
    <source>
        <dbReference type="ARBA" id="ARBA00022723"/>
    </source>
</evidence>
<dbReference type="InterPro" id="IPR050129">
    <property type="entry name" value="Zn_alcohol_dh"/>
</dbReference>
<dbReference type="InterPro" id="IPR036291">
    <property type="entry name" value="NAD(P)-bd_dom_sf"/>
</dbReference>
<comment type="similarity">
    <text evidence="4">Belongs to the zinc-containing alcohol dehydrogenase family.</text>
</comment>
<dbReference type="AlphaFoldDB" id="A0A7W8E370"/>
<keyword evidence="2 4" id="KW-0862">Zinc</keyword>
<organism evidence="6 7">
    <name type="scientific">Granulicella aggregans</name>
    <dbReference type="NCBI Taxonomy" id="474949"/>
    <lineage>
        <taxon>Bacteria</taxon>
        <taxon>Pseudomonadati</taxon>
        <taxon>Acidobacteriota</taxon>
        <taxon>Terriglobia</taxon>
        <taxon>Terriglobales</taxon>
        <taxon>Acidobacteriaceae</taxon>
        <taxon>Granulicella</taxon>
    </lineage>
</organism>
<dbReference type="GO" id="GO:0003939">
    <property type="term" value="F:L-iditol 2-dehydrogenase (NAD+) activity"/>
    <property type="evidence" value="ECO:0007669"/>
    <property type="project" value="UniProtKB-EC"/>
</dbReference>
<evidence type="ECO:0000256" key="3">
    <source>
        <dbReference type="ARBA" id="ARBA00023002"/>
    </source>
</evidence>
<evidence type="ECO:0000313" key="7">
    <source>
        <dbReference type="Proteomes" id="UP000540989"/>
    </source>
</evidence>
<dbReference type="PROSITE" id="PS00059">
    <property type="entry name" value="ADH_ZINC"/>
    <property type="match status" value="1"/>
</dbReference>
<comment type="caution">
    <text evidence="6">The sequence shown here is derived from an EMBL/GenBank/DDBJ whole genome shotgun (WGS) entry which is preliminary data.</text>
</comment>
<dbReference type="InterPro" id="IPR020843">
    <property type="entry name" value="ER"/>
</dbReference>
<feature type="domain" description="Enoyl reductase (ER)" evidence="5">
    <location>
        <begin position="29"/>
        <end position="368"/>
    </location>
</feature>
<keyword evidence="3 6" id="KW-0560">Oxidoreductase</keyword>
<dbReference type="InterPro" id="IPR002328">
    <property type="entry name" value="ADH_Zn_CS"/>
</dbReference>
<accession>A0A7W8E370</accession>
<protein>
    <submittedName>
        <fullName evidence="6">L-iditol 2-dehydrogenase</fullName>
        <ecNumber evidence="6">1.1.1.14</ecNumber>
    </submittedName>
</protein>
<dbReference type="CDD" id="cd08235">
    <property type="entry name" value="iditol_2_DH_like"/>
    <property type="match status" value="1"/>
</dbReference>
<gene>
    <name evidence="6" type="ORF">HDF16_002369</name>
</gene>
<evidence type="ECO:0000256" key="4">
    <source>
        <dbReference type="RuleBase" id="RU361277"/>
    </source>
</evidence>
<dbReference type="SUPFAM" id="SSF51735">
    <property type="entry name" value="NAD(P)-binding Rossmann-fold domains"/>
    <property type="match status" value="1"/>
</dbReference>
<evidence type="ECO:0000256" key="2">
    <source>
        <dbReference type="ARBA" id="ARBA00022833"/>
    </source>
</evidence>
<dbReference type="SMART" id="SM00829">
    <property type="entry name" value="PKS_ER"/>
    <property type="match status" value="1"/>
</dbReference>
<comment type="cofactor">
    <cofactor evidence="4">
        <name>Zn(2+)</name>
        <dbReference type="ChEBI" id="CHEBI:29105"/>
    </cofactor>
</comment>
<keyword evidence="7" id="KW-1185">Reference proteome</keyword>
<dbReference type="InterPro" id="IPR011032">
    <property type="entry name" value="GroES-like_sf"/>
</dbReference>
<dbReference type="RefSeq" id="WP_184216710.1">
    <property type="nucleotide sequence ID" value="NZ_JACHIP010000003.1"/>
</dbReference>
<dbReference type="EMBL" id="JACHIP010000003">
    <property type="protein sequence ID" value="MBB5057663.1"/>
    <property type="molecule type" value="Genomic_DNA"/>
</dbReference>
<keyword evidence="1 4" id="KW-0479">Metal-binding</keyword>
<dbReference type="InterPro" id="IPR013149">
    <property type="entry name" value="ADH-like_C"/>
</dbReference>
<dbReference type="Proteomes" id="UP000540989">
    <property type="component" value="Unassembled WGS sequence"/>
</dbReference>
<proteinExistence type="inferred from homology"/>
<dbReference type="Pfam" id="PF08240">
    <property type="entry name" value="ADH_N"/>
    <property type="match status" value="1"/>
</dbReference>